<dbReference type="Pfam" id="PF13439">
    <property type="entry name" value="Glyco_transf_4"/>
    <property type="match status" value="1"/>
</dbReference>
<proteinExistence type="predicted"/>
<accession>A0A0G1S6W4</accession>
<dbReference type="GO" id="GO:0009103">
    <property type="term" value="P:lipopolysaccharide biosynthetic process"/>
    <property type="evidence" value="ECO:0007669"/>
    <property type="project" value="TreeGrafter"/>
</dbReference>
<dbReference type="Proteomes" id="UP000034364">
    <property type="component" value="Unassembled WGS sequence"/>
</dbReference>
<dbReference type="GO" id="GO:0016757">
    <property type="term" value="F:glycosyltransferase activity"/>
    <property type="evidence" value="ECO:0007669"/>
    <property type="project" value="InterPro"/>
</dbReference>
<evidence type="ECO:0000313" key="4">
    <source>
        <dbReference type="EMBL" id="KKU65106.1"/>
    </source>
</evidence>
<dbReference type="AlphaFoldDB" id="A0A0G1S6W4"/>
<keyword evidence="1 4" id="KW-0808">Transferase</keyword>
<feature type="domain" description="Glycosyl transferase family 1" evidence="2">
    <location>
        <begin position="183"/>
        <end position="323"/>
    </location>
</feature>
<evidence type="ECO:0000256" key="1">
    <source>
        <dbReference type="ARBA" id="ARBA00022679"/>
    </source>
</evidence>
<dbReference type="InterPro" id="IPR001296">
    <property type="entry name" value="Glyco_trans_1"/>
</dbReference>
<evidence type="ECO:0000259" key="3">
    <source>
        <dbReference type="Pfam" id="PF13439"/>
    </source>
</evidence>
<name>A0A0G1S6W4_9BACT</name>
<evidence type="ECO:0000259" key="2">
    <source>
        <dbReference type="Pfam" id="PF00534"/>
    </source>
</evidence>
<dbReference type="Gene3D" id="3.40.50.2000">
    <property type="entry name" value="Glycogen Phosphorylase B"/>
    <property type="match status" value="2"/>
</dbReference>
<reference evidence="4 5" key="1">
    <citation type="journal article" date="2015" name="Nature">
        <title>rRNA introns, odd ribosomes, and small enigmatic genomes across a large radiation of phyla.</title>
        <authorList>
            <person name="Brown C.T."/>
            <person name="Hug L.A."/>
            <person name="Thomas B.C."/>
            <person name="Sharon I."/>
            <person name="Castelle C.J."/>
            <person name="Singh A."/>
            <person name="Wilkins M.J."/>
            <person name="Williams K.H."/>
            <person name="Banfield J.F."/>
        </authorList>
    </citation>
    <scope>NUCLEOTIDE SEQUENCE [LARGE SCALE GENOMIC DNA]</scope>
</reference>
<dbReference type="EMBL" id="LCNV01000001">
    <property type="protein sequence ID" value="KKU65106.1"/>
    <property type="molecule type" value="Genomic_DNA"/>
</dbReference>
<sequence>MWRSMKVGIDVSQAVYGTGVSDYTVELVRHLQPLAEIVPVGFSLRRGQELKRLIPDLVLYPIPPTALHYLWNRLHVVNFENFAPGSIDIYHSSDWAQGPDSSAKVTTVHDLSPFLYPAETSTSIVAVHSSRMKWVVKECQHVICVSQNTASDFQKLFKFPVSKISIVPEALPSRFDIPPSPSSLHDVPYILAIGARQPRKNIDRLISAYLNFNSKYRLTEKLIIIGEKPDIRQKEYRGVEYTGYVSDQELVDYMSQACAFVYPSLYEGFGLPVLVAFRHEIPVACSRTSSLPEAAGLAASYFDPFDEESIASGIAGAIKARKKLITAGKTQLSKFSWSAAARETLKVYQSVL</sequence>
<evidence type="ECO:0000313" key="5">
    <source>
        <dbReference type="Proteomes" id="UP000034364"/>
    </source>
</evidence>
<feature type="domain" description="Glycosyltransferase subfamily 4-like N-terminal" evidence="3">
    <location>
        <begin position="19"/>
        <end position="168"/>
    </location>
</feature>
<dbReference type="SUPFAM" id="SSF53756">
    <property type="entry name" value="UDP-Glycosyltransferase/glycogen phosphorylase"/>
    <property type="match status" value="1"/>
</dbReference>
<organism evidence="4 5">
    <name type="scientific">Candidatus Amesbacteria bacterium GW2011_GWA1_47_16</name>
    <dbReference type="NCBI Taxonomy" id="1618353"/>
    <lineage>
        <taxon>Bacteria</taxon>
        <taxon>Candidatus Amesiibacteriota</taxon>
    </lineage>
</organism>
<comment type="caution">
    <text evidence="4">The sequence shown here is derived from an EMBL/GenBank/DDBJ whole genome shotgun (WGS) entry which is preliminary data.</text>
</comment>
<dbReference type="PANTHER" id="PTHR46401">
    <property type="entry name" value="GLYCOSYLTRANSFERASE WBBK-RELATED"/>
    <property type="match status" value="1"/>
</dbReference>
<dbReference type="CDD" id="cd03809">
    <property type="entry name" value="GT4_MtfB-like"/>
    <property type="match status" value="1"/>
</dbReference>
<gene>
    <name evidence="4" type="ORF">UX87_C0001G0017</name>
</gene>
<dbReference type="InterPro" id="IPR028098">
    <property type="entry name" value="Glyco_trans_4-like_N"/>
</dbReference>
<dbReference type="Pfam" id="PF00534">
    <property type="entry name" value="Glycos_transf_1"/>
    <property type="match status" value="1"/>
</dbReference>
<protein>
    <submittedName>
        <fullName evidence="4">Glycosyl transferase, group 1</fullName>
    </submittedName>
</protein>
<dbReference type="PANTHER" id="PTHR46401:SF2">
    <property type="entry name" value="GLYCOSYLTRANSFERASE WBBK-RELATED"/>
    <property type="match status" value="1"/>
</dbReference>